<reference evidence="2 4" key="2">
    <citation type="submission" date="2019-11" db="EMBL/GenBank/DDBJ databases">
        <title>Streptococcis sp. isolated from the respiratory tract of Marmot.</title>
        <authorList>
            <person name="Zhang G."/>
        </authorList>
    </citation>
    <scope>NUCLEOTIDE SEQUENCE [LARGE SCALE GENOMIC DNA]</scope>
    <source>
        <strain evidence="4">zg-86</strain>
        <strain evidence="2">Zg-86</strain>
    </source>
</reference>
<evidence type="ECO:0000313" key="3">
    <source>
        <dbReference type="EMBL" id="MWV56761.1"/>
    </source>
</evidence>
<dbReference type="EMBL" id="WLCG01000009">
    <property type="protein sequence ID" value="MTB64736.1"/>
    <property type="molecule type" value="Genomic_DNA"/>
</dbReference>
<dbReference type="AlphaFoldDB" id="A0A6I4RJV2"/>
<proteinExistence type="predicted"/>
<evidence type="ECO:0000313" key="5">
    <source>
        <dbReference type="Proteomes" id="UP000435423"/>
    </source>
</evidence>
<dbReference type="EMBL" id="WUBJ01000008">
    <property type="protein sequence ID" value="MWV56761.1"/>
    <property type="molecule type" value="Genomic_DNA"/>
</dbReference>
<dbReference type="Proteomes" id="UP000435423">
    <property type="component" value="Unassembled WGS sequence"/>
</dbReference>
<reference evidence="3 5" key="1">
    <citation type="submission" date="2019-10" db="EMBL/GenBank/DDBJ databases">
        <title>Streptococcis sp, isolated from the respiratory tract of Marmot.</title>
        <authorList>
            <person name="Zhang G."/>
        </authorList>
    </citation>
    <scope>NUCLEOTIDE SEQUENCE [LARGE SCALE GENOMIC DNA]</scope>
    <source>
        <strain evidence="5">zg-70</strain>
        <strain evidence="3">Zg-70</strain>
    </source>
</reference>
<comment type="caution">
    <text evidence="3">The sequence shown here is derived from an EMBL/GenBank/DDBJ whole genome shotgun (WGS) entry which is preliminary data.</text>
</comment>
<evidence type="ECO:0000313" key="2">
    <source>
        <dbReference type="EMBL" id="MTB64736.1"/>
    </source>
</evidence>
<gene>
    <name evidence="2" type="ORF">GGG87_06985</name>
    <name evidence="3" type="ORF">GGH11_07215</name>
</gene>
<feature type="transmembrane region" description="Helical" evidence="1">
    <location>
        <begin position="65"/>
        <end position="86"/>
    </location>
</feature>
<dbReference type="RefSeq" id="WP_154608936.1">
    <property type="nucleotide sequence ID" value="NZ_CP072115.1"/>
</dbReference>
<feature type="transmembrane region" description="Helical" evidence="1">
    <location>
        <begin position="106"/>
        <end position="125"/>
    </location>
</feature>
<organism evidence="3 5">
    <name type="scientific">Streptococcus zhangguiae</name>
    <dbReference type="NCBI Taxonomy" id="2664091"/>
    <lineage>
        <taxon>Bacteria</taxon>
        <taxon>Bacillati</taxon>
        <taxon>Bacillota</taxon>
        <taxon>Bacilli</taxon>
        <taxon>Lactobacillales</taxon>
        <taxon>Streptococcaceae</taxon>
        <taxon>Streptococcus</taxon>
    </lineage>
</organism>
<dbReference type="Proteomes" id="UP000435060">
    <property type="component" value="Unassembled WGS sequence"/>
</dbReference>
<evidence type="ECO:0000313" key="4">
    <source>
        <dbReference type="Proteomes" id="UP000435060"/>
    </source>
</evidence>
<feature type="transmembrane region" description="Helical" evidence="1">
    <location>
        <begin position="12"/>
        <end position="30"/>
    </location>
</feature>
<evidence type="ECO:0000256" key="1">
    <source>
        <dbReference type="SAM" id="Phobius"/>
    </source>
</evidence>
<keyword evidence="4" id="KW-1185">Reference proteome</keyword>
<keyword evidence="1" id="KW-1133">Transmembrane helix</keyword>
<sequence>MRKRFLSGEFLLFNYQLMTYFNIFYWRNYFPITQEIFYWLRGGLVITFLVALLGYFFYPRWRWSIWHLFFCLLAIYLLIFGYYALIVEKLTHLAISPEDFSHIHSYQTSSLWVYPSALIYTLMGYRRMIKEATDPQEDSLFGIKHLKK</sequence>
<accession>A0A6I4RJV2</accession>
<keyword evidence="1" id="KW-0812">Transmembrane</keyword>
<keyword evidence="1" id="KW-0472">Membrane</keyword>
<feature type="transmembrane region" description="Helical" evidence="1">
    <location>
        <begin position="36"/>
        <end position="58"/>
    </location>
</feature>
<name>A0A6I4RJV2_9STRE</name>
<protein>
    <submittedName>
        <fullName evidence="3">Uncharacterized protein</fullName>
    </submittedName>
</protein>